<dbReference type="Proteomes" id="UP001516400">
    <property type="component" value="Unassembled WGS sequence"/>
</dbReference>
<dbReference type="InterPro" id="IPR050561">
    <property type="entry name" value="PTP"/>
</dbReference>
<dbReference type="GO" id="GO:0004725">
    <property type="term" value="F:protein tyrosine phosphatase activity"/>
    <property type="evidence" value="ECO:0007669"/>
    <property type="project" value="UniProtKB-EC"/>
</dbReference>
<organism evidence="7 8">
    <name type="scientific">Cryptolaemus montrouzieri</name>
    <dbReference type="NCBI Taxonomy" id="559131"/>
    <lineage>
        <taxon>Eukaryota</taxon>
        <taxon>Metazoa</taxon>
        <taxon>Ecdysozoa</taxon>
        <taxon>Arthropoda</taxon>
        <taxon>Hexapoda</taxon>
        <taxon>Insecta</taxon>
        <taxon>Pterygota</taxon>
        <taxon>Neoptera</taxon>
        <taxon>Endopterygota</taxon>
        <taxon>Coleoptera</taxon>
        <taxon>Polyphaga</taxon>
        <taxon>Cucujiformia</taxon>
        <taxon>Coccinelloidea</taxon>
        <taxon>Coccinellidae</taxon>
        <taxon>Scymninae</taxon>
        <taxon>Scymnini</taxon>
        <taxon>Cryptolaemus</taxon>
    </lineage>
</organism>
<sequence>MSLSTHTKRRKRACSMDNFPNVLVNASEFMKGRLYFVSLNTDVKPKSTSTVHYFSIDSEFRYENFYKDFGPLNLSMLYHYCTKIQKKLSSVSFQNKKIVHYTGPDDEKRVNAAYLIGCYSILYLKFEPNQAHDILMKETKKPYLEFRDASCGEPYNLSLLDCLKAIKKAHDYNFFNFNNFDHVDYEHYERVEHGDLNWIVPNKFIAFCGPHNKAENYNGYYVHSPETYFGYFRRNGVSTIVRLNYEAYEANKFVVAGFEHKDLYFVDGGTPNDRIMDLFLKISEDAKGAIAVHCKAGLGRTGTLIACYIIKHYNFSADEAIAWIRICRPGSVIGHQQSWLHAKEKQLRNAGEAYRKQKGISVIKHTIGIYPLTKYERKNNGNVTGIVKKVDCMEITDRNDNYKIEESVKSTQGDKLNEIKAQRLKTKPIIANIYEPRLFRTKVHVNGVGAPNSKTTRIVATSQTKVTHTSRHVLAKRNEVTEPTTRRMSQRKLVATLSTSSADKPKTTATVNIQKKKENVVGWFPVGKEVDTKNTDSVVSKTIKRPKRTLTLEQDKISPRSVKILRRSHGVTTNETCKKDGKSNLPAARLNKTL</sequence>
<keyword evidence="8" id="KW-1185">Reference proteome</keyword>
<dbReference type="PROSITE" id="PS50056">
    <property type="entry name" value="TYR_PHOSPHATASE_2"/>
    <property type="match status" value="1"/>
</dbReference>
<dbReference type="InterPro" id="IPR029021">
    <property type="entry name" value="Prot-tyrosine_phosphatase-like"/>
</dbReference>
<evidence type="ECO:0000259" key="6">
    <source>
        <dbReference type="PROSITE" id="PS50056"/>
    </source>
</evidence>
<evidence type="ECO:0000256" key="3">
    <source>
        <dbReference type="ARBA" id="ARBA00022801"/>
    </source>
</evidence>
<dbReference type="AlphaFoldDB" id="A0ABD2PEI0"/>
<evidence type="ECO:0000313" key="8">
    <source>
        <dbReference type="Proteomes" id="UP001516400"/>
    </source>
</evidence>
<dbReference type="CDD" id="cd14499">
    <property type="entry name" value="CDC14_C"/>
    <property type="match status" value="1"/>
</dbReference>
<dbReference type="EC" id="3.1.3.48" evidence="2"/>
<dbReference type="PANTHER" id="PTHR23339">
    <property type="entry name" value="TYROSINE SPECIFIC PROTEIN PHOSPHATASE AND DUAL SPECIFICITY PROTEIN PHOSPHATASE"/>
    <property type="match status" value="1"/>
</dbReference>
<comment type="caution">
    <text evidence="7">The sequence shown here is derived from an EMBL/GenBank/DDBJ whole genome shotgun (WGS) entry which is preliminary data.</text>
</comment>
<feature type="domain" description="Tyrosine-protein phosphatase" evidence="5">
    <location>
        <begin position="194"/>
        <end position="353"/>
    </location>
</feature>
<evidence type="ECO:0000256" key="2">
    <source>
        <dbReference type="ARBA" id="ARBA00013064"/>
    </source>
</evidence>
<dbReference type="CDD" id="cd17657">
    <property type="entry name" value="CDC14_N"/>
    <property type="match status" value="1"/>
</dbReference>
<evidence type="ECO:0000256" key="1">
    <source>
        <dbReference type="ARBA" id="ARBA00007315"/>
    </source>
</evidence>
<accession>A0ABD2PEI0</accession>
<keyword evidence="4" id="KW-0904">Protein phosphatase</keyword>
<dbReference type="InterPro" id="IPR029260">
    <property type="entry name" value="DSPn"/>
</dbReference>
<dbReference type="Pfam" id="PF14671">
    <property type="entry name" value="DSPn"/>
    <property type="match status" value="1"/>
</dbReference>
<dbReference type="InterPro" id="IPR044506">
    <property type="entry name" value="CDC14_C"/>
</dbReference>
<feature type="domain" description="Tyrosine specific protein phosphatases" evidence="6">
    <location>
        <begin position="277"/>
        <end position="339"/>
    </location>
</feature>
<evidence type="ECO:0000313" key="7">
    <source>
        <dbReference type="EMBL" id="KAL3289383.1"/>
    </source>
</evidence>
<dbReference type="SMART" id="SM00404">
    <property type="entry name" value="PTPc_motif"/>
    <property type="match status" value="1"/>
</dbReference>
<dbReference type="SMART" id="SM00195">
    <property type="entry name" value="DSPc"/>
    <property type="match status" value="1"/>
</dbReference>
<dbReference type="PROSITE" id="PS50054">
    <property type="entry name" value="TYR_PHOSPHATASE_DUAL"/>
    <property type="match status" value="1"/>
</dbReference>
<dbReference type="EMBL" id="JABFTP020000186">
    <property type="protein sequence ID" value="KAL3289383.1"/>
    <property type="molecule type" value="Genomic_DNA"/>
</dbReference>
<protein>
    <recommendedName>
        <fullName evidence="2">protein-tyrosine-phosphatase</fullName>
        <ecNumber evidence="2">3.1.3.48</ecNumber>
    </recommendedName>
</protein>
<proteinExistence type="inferred from homology"/>
<dbReference type="InterPro" id="IPR003595">
    <property type="entry name" value="Tyr_Pase_cat"/>
</dbReference>
<evidence type="ECO:0000259" key="5">
    <source>
        <dbReference type="PROSITE" id="PS50054"/>
    </source>
</evidence>
<dbReference type="SUPFAM" id="SSF52799">
    <property type="entry name" value="(Phosphotyrosine protein) phosphatases II"/>
    <property type="match status" value="2"/>
</dbReference>
<dbReference type="Pfam" id="PF22785">
    <property type="entry name" value="Tc-R-P"/>
    <property type="match status" value="1"/>
</dbReference>
<name>A0ABD2PEI0_9CUCU</name>
<dbReference type="InterPro" id="IPR020422">
    <property type="entry name" value="TYR_PHOSPHATASE_DUAL_dom"/>
</dbReference>
<gene>
    <name evidence="7" type="ORF">HHI36_022814</name>
</gene>
<dbReference type="FunFam" id="3.90.190.10:FF:000006">
    <property type="entry name" value="Dual specificity protein phosphatase CDC14B"/>
    <property type="match status" value="1"/>
</dbReference>
<dbReference type="InterPro" id="IPR016130">
    <property type="entry name" value="Tyr_Pase_AS"/>
</dbReference>
<comment type="similarity">
    <text evidence="1">Belongs to the protein-tyrosine phosphatase family. Non-receptor class CDC14 subfamily.</text>
</comment>
<dbReference type="InterPro" id="IPR000387">
    <property type="entry name" value="Tyr_Pase_dom"/>
</dbReference>
<reference evidence="7 8" key="1">
    <citation type="journal article" date="2021" name="BMC Biol.">
        <title>Horizontally acquired antibacterial genes associated with adaptive radiation of ladybird beetles.</title>
        <authorList>
            <person name="Li H.S."/>
            <person name="Tang X.F."/>
            <person name="Huang Y.H."/>
            <person name="Xu Z.Y."/>
            <person name="Chen M.L."/>
            <person name="Du X.Y."/>
            <person name="Qiu B.Y."/>
            <person name="Chen P.T."/>
            <person name="Zhang W."/>
            <person name="Slipinski A."/>
            <person name="Escalona H.E."/>
            <person name="Waterhouse R.M."/>
            <person name="Zwick A."/>
            <person name="Pang H."/>
        </authorList>
    </citation>
    <scope>NUCLEOTIDE SEQUENCE [LARGE SCALE GENOMIC DNA]</scope>
    <source>
        <strain evidence="7">SYSU2018</strain>
    </source>
</reference>
<keyword evidence="3" id="KW-0378">Hydrolase</keyword>
<dbReference type="PROSITE" id="PS00383">
    <property type="entry name" value="TYR_PHOSPHATASE_1"/>
    <property type="match status" value="1"/>
</dbReference>
<evidence type="ECO:0000256" key="4">
    <source>
        <dbReference type="ARBA" id="ARBA00022912"/>
    </source>
</evidence>
<dbReference type="Gene3D" id="3.90.190.10">
    <property type="entry name" value="Protein tyrosine phosphatase superfamily"/>
    <property type="match status" value="2"/>
</dbReference>